<feature type="transmembrane region" description="Helical" evidence="8">
    <location>
        <begin position="881"/>
        <end position="903"/>
    </location>
</feature>
<evidence type="ECO:0000256" key="1">
    <source>
        <dbReference type="ARBA" id="ARBA00004479"/>
    </source>
</evidence>
<organism evidence="12 13">
    <name type="scientific">Dioscorea cayennensis subsp. rotundata</name>
    <name type="common">White Guinea yam</name>
    <name type="synonym">Dioscorea rotundata</name>
    <dbReference type="NCBI Taxonomy" id="55577"/>
    <lineage>
        <taxon>Eukaryota</taxon>
        <taxon>Viridiplantae</taxon>
        <taxon>Streptophyta</taxon>
        <taxon>Embryophyta</taxon>
        <taxon>Tracheophyta</taxon>
        <taxon>Spermatophyta</taxon>
        <taxon>Magnoliopsida</taxon>
        <taxon>Liliopsida</taxon>
        <taxon>Dioscoreales</taxon>
        <taxon>Dioscoreaceae</taxon>
        <taxon>Dioscorea</taxon>
    </lineage>
</organism>
<accession>A0AB40BKM7</accession>
<feature type="compositionally biased region" description="Basic and acidic residues" evidence="7">
    <location>
        <begin position="979"/>
        <end position="988"/>
    </location>
</feature>
<keyword evidence="4" id="KW-0732">Signal</keyword>
<evidence type="ECO:0000313" key="12">
    <source>
        <dbReference type="Proteomes" id="UP001515500"/>
    </source>
</evidence>
<dbReference type="InterPro" id="IPR022113">
    <property type="entry name" value="TMEM131L_N"/>
</dbReference>
<proteinExistence type="inferred from homology"/>
<evidence type="ECO:0000256" key="2">
    <source>
        <dbReference type="ARBA" id="ARBA00006682"/>
    </source>
</evidence>
<name>A0AB40BKM7_DIOCR</name>
<evidence type="ECO:0000313" key="13">
    <source>
        <dbReference type="RefSeq" id="XP_039127156.1"/>
    </source>
</evidence>
<dbReference type="InterPro" id="IPR055437">
    <property type="entry name" value="TMEM131L_Ig_5"/>
</dbReference>
<dbReference type="Pfam" id="PF12371">
    <property type="entry name" value="TMEM131_like_N"/>
    <property type="match status" value="1"/>
</dbReference>
<evidence type="ECO:0000256" key="8">
    <source>
        <dbReference type="SAM" id="Phobius"/>
    </source>
</evidence>
<comment type="similarity">
    <text evidence="2">Belongs to the TMEM131 family.</text>
</comment>
<dbReference type="PANTHER" id="PTHR22050:SF0">
    <property type="entry name" value="TRANSMEMBRANE PROTEIN 131 HOMOLOG"/>
    <property type="match status" value="1"/>
</dbReference>
<sequence>MKQGFMAGIPFWGCLWRMLRVSCAVVLLVLLFFCSIGVAFSFRCEDEVGFDGGCVRYGGFGGLDNGSEGFPGCLWMEYVCGDSDSFCFPSTLLVSEEDDRCQAQDSVGASSDGLAEVKEPRSEESIVSCAFVDSVSEVHEEVDTEKKNFDGDGVSSCKGSVFTDAWMEGSTGLIGSFDEHSVSSSLSPHVEISPSSLDFGMRDRYSPSLEFLTVRNLHNEIVLDVYDLFSTDPQFYPFGFDKLCLAPGEAASIGFVFLPRNLGSSSAHIVLQTSFGGFIIQAKGVAIESPYKAEAFVGLDINSGVKLNRNLSLHNPFDDLLYVQEVTAWISFYSGNLTNLRHVACSTDASEWFPEDFGSSSSVKDFLTGKGGDEGFHWFEIKPHRPFKLSPHADETIIELNMWPSIQGKISGAICMKLHASTLDKPDVVIVPLEAEVHGKVTYNALSGLASAYFESLAPCNEAGMVFTLYVRNNAPYVLSVVGIREVLEGSELFRIKYMSGLIVYPGTVTQVALIGFTPTGNTDVLPPKIPTVDPNCMLVIMTNDSANPEITIPCQDLVSVCSRHEPKSSSFPSDGSYIGLGLHQDKDKLTNAKTRPLGSIVEDSLLKKSKNLELLEADELILTNWRSHGTMSDLSVLKDDELLFPVVQIGTSFSKWIAVHNPSQKPVVMQLLLNSGEIIDQCKSSNVASKVNSSGCNVIDSTVTRYGFSVSNSAITEAFVHPFGSALFGPIIFHPSSRCMWRSSALIRNNLSGVEWLPLRAFGGSHSLTLLERFQPVGKLEFRLELPMKRNLSSPDTVYHLDMKNASCNHIVFKELYAKNTGELPLEVIKLQVSEADCVLDGFRIETCKGFNLAPGETRRLLISYEADFTATEVQRDLKIAMATGLLVIPMKASLPVFMVNVCRKSWKFMSLPIIVMLVTVSVILLVLFILPLTFPSGIEDYLVKDNNVISTITCDEKPSRVHHYTGKSRSVKENVKNEVGRVDRSSPCRNGVLGNIKKMQGKKDLDHQKKPTLTQPSPTETHPRDSDTSELPQNGHLTVHVARERGRRRKRRGGLAAKFEVSSSQSGNSTPSSPLSPSASTPKEIWSSSRDSPETIFSRESAGRNENKEGLSQREISIECYESNCLLSALEKSSPEKSHVTVKSNTKPTLLPSATFPSASWRAPGVGTSTFLASTSPIAPHARAPGSNLSKGKMIKRVEDDVLGSEFTYDIWGNHFSGPLDGKPKCLLSRVSDASEGDSQSFFATDPQSLMMLSSVHSESPGQKSPPSVSQGCKPPLNDVSCLNQME</sequence>
<feature type="domain" description="DUF7579" evidence="10">
    <location>
        <begin position="450"/>
        <end position="566"/>
    </location>
</feature>
<dbReference type="Pfam" id="PF24474">
    <property type="entry name" value="DUF7579"/>
    <property type="match status" value="1"/>
</dbReference>
<feature type="region of interest" description="Disordered" evidence="7">
    <location>
        <begin position="1255"/>
        <end position="1289"/>
    </location>
</feature>
<feature type="domain" description="TMEM131L fifth Ig-like" evidence="11">
    <location>
        <begin position="821"/>
        <end position="886"/>
    </location>
</feature>
<dbReference type="InterPro" id="IPR039877">
    <property type="entry name" value="TMEM131-like"/>
</dbReference>
<keyword evidence="5 8" id="KW-1133">Transmembrane helix</keyword>
<protein>
    <submittedName>
        <fullName evidence="13">Transmembrane protein 131 homolog</fullName>
    </submittedName>
</protein>
<gene>
    <name evidence="13" type="primary">LOC120263359</name>
</gene>
<evidence type="ECO:0000259" key="10">
    <source>
        <dbReference type="Pfam" id="PF24474"/>
    </source>
</evidence>
<evidence type="ECO:0000259" key="9">
    <source>
        <dbReference type="Pfam" id="PF12371"/>
    </source>
</evidence>
<dbReference type="GeneID" id="120263359"/>
<evidence type="ECO:0000256" key="3">
    <source>
        <dbReference type="ARBA" id="ARBA00022692"/>
    </source>
</evidence>
<comment type="subcellular location">
    <subcellularLocation>
        <location evidence="1">Membrane</location>
        <topology evidence="1">Single-pass type I membrane protein</topology>
    </subcellularLocation>
</comment>
<evidence type="ECO:0000256" key="7">
    <source>
        <dbReference type="SAM" id="MobiDB-lite"/>
    </source>
</evidence>
<feature type="compositionally biased region" description="Polar residues" evidence="7">
    <location>
        <begin position="1255"/>
        <end position="1273"/>
    </location>
</feature>
<dbReference type="GO" id="GO:0016020">
    <property type="term" value="C:membrane"/>
    <property type="evidence" value="ECO:0007669"/>
    <property type="project" value="UniProtKB-SubCell"/>
</dbReference>
<keyword evidence="12" id="KW-1185">Reference proteome</keyword>
<feature type="compositionally biased region" description="Basic and acidic residues" evidence="7">
    <location>
        <begin position="1103"/>
        <end position="1114"/>
    </location>
</feature>
<keyword evidence="6 8" id="KW-0472">Membrane</keyword>
<feature type="region of interest" description="Disordered" evidence="7">
    <location>
        <begin position="979"/>
        <end position="1115"/>
    </location>
</feature>
<dbReference type="Proteomes" id="UP001515500">
    <property type="component" value="Chromosome 6"/>
</dbReference>
<dbReference type="RefSeq" id="XP_039127156.1">
    <property type="nucleotide sequence ID" value="XM_039271222.1"/>
</dbReference>
<feature type="domain" description="Transmembrane protein 131-like N-terminal" evidence="9">
    <location>
        <begin position="190"/>
        <end position="273"/>
    </location>
</feature>
<evidence type="ECO:0000256" key="4">
    <source>
        <dbReference type="ARBA" id="ARBA00022729"/>
    </source>
</evidence>
<evidence type="ECO:0000259" key="11">
    <source>
        <dbReference type="Pfam" id="PF24501"/>
    </source>
</evidence>
<feature type="compositionally biased region" description="Polar residues" evidence="7">
    <location>
        <begin position="1013"/>
        <end position="1022"/>
    </location>
</feature>
<reference evidence="13" key="1">
    <citation type="submission" date="2025-08" db="UniProtKB">
        <authorList>
            <consortium name="RefSeq"/>
        </authorList>
    </citation>
    <scope>IDENTIFICATION</scope>
</reference>
<evidence type="ECO:0000256" key="6">
    <source>
        <dbReference type="ARBA" id="ARBA00023136"/>
    </source>
</evidence>
<keyword evidence="3 8" id="KW-0812">Transmembrane</keyword>
<evidence type="ECO:0000256" key="5">
    <source>
        <dbReference type="ARBA" id="ARBA00022989"/>
    </source>
</evidence>
<feature type="compositionally biased region" description="Low complexity" evidence="7">
    <location>
        <begin position="1064"/>
        <end position="1084"/>
    </location>
</feature>
<dbReference type="PANTHER" id="PTHR22050">
    <property type="entry name" value="RW1 PROTEIN HOMOLOG"/>
    <property type="match status" value="1"/>
</dbReference>
<dbReference type="Pfam" id="PF24501">
    <property type="entry name" value="Ig_TMEM131L_5"/>
    <property type="match status" value="1"/>
</dbReference>
<feature type="transmembrane region" description="Helical" evidence="8">
    <location>
        <begin position="915"/>
        <end position="936"/>
    </location>
</feature>
<dbReference type="InterPro" id="IPR056001">
    <property type="entry name" value="DUF7579"/>
</dbReference>